<evidence type="ECO:0000256" key="3">
    <source>
        <dbReference type="ARBA" id="ARBA00022679"/>
    </source>
</evidence>
<evidence type="ECO:0000256" key="1">
    <source>
        <dbReference type="ARBA" id="ARBA00008361"/>
    </source>
</evidence>
<evidence type="ECO:0000259" key="4">
    <source>
        <dbReference type="Pfam" id="PF08241"/>
    </source>
</evidence>
<dbReference type="Gene3D" id="3.40.50.150">
    <property type="entry name" value="Vaccinia Virus protein VP39"/>
    <property type="match status" value="1"/>
</dbReference>
<comment type="similarity">
    <text evidence="1">Belongs to the methyltransferase superfamily.</text>
</comment>
<keyword evidence="3 5" id="KW-0808">Transferase</keyword>
<dbReference type="InterPro" id="IPR051052">
    <property type="entry name" value="Diverse_substrate_MTase"/>
</dbReference>
<dbReference type="GO" id="GO:0032259">
    <property type="term" value="P:methylation"/>
    <property type="evidence" value="ECO:0007669"/>
    <property type="project" value="UniProtKB-KW"/>
</dbReference>
<feature type="domain" description="Methyltransferase type 11" evidence="4">
    <location>
        <begin position="44"/>
        <end position="133"/>
    </location>
</feature>
<dbReference type="RefSeq" id="WP_153536262.1">
    <property type="nucleotide sequence ID" value="NZ_WEGH01000003.1"/>
</dbReference>
<comment type="caution">
    <text evidence="5">The sequence shown here is derived from an EMBL/GenBank/DDBJ whole genome shotgun (WGS) entry which is preliminary data.</text>
</comment>
<protein>
    <submittedName>
        <fullName evidence="5">Putative methyltransferase</fullName>
        <ecNumber evidence="5">2.1.1.-</ecNumber>
    </submittedName>
</protein>
<accession>A0A7K0C046</accession>
<dbReference type="PANTHER" id="PTHR44942:SF4">
    <property type="entry name" value="METHYLTRANSFERASE TYPE 11 DOMAIN-CONTAINING PROTEIN"/>
    <property type="match status" value="1"/>
</dbReference>
<dbReference type="OrthoDB" id="9797252at2"/>
<dbReference type="EC" id="2.1.1.-" evidence="5"/>
<evidence type="ECO:0000313" key="5">
    <source>
        <dbReference type="EMBL" id="MQY06801.1"/>
    </source>
</evidence>
<evidence type="ECO:0000256" key="2">
    <source>
        <dbReference type="ARBA" id="ARBA00022603"/>
    </source>
</evidence>
<dbReference type="InterPro" id="IPR029063">
    <property type="entry name" value="SAM-dependent_MTases_sf"/>
</dbReference>
<dbReference type="EMBL" id="WEGH01000003">
    <property type="protein sequence ID" value="MQY06801.1"/>
    <property type="molecule type" value="Genomic_DNA"/>
</dbReference>
<dbReference type="AlphaFoldDB" id="A0A7K0C046"/>
<dbReference type="GO" id="GO:0008757">
    <property type="term" value="F:S-adenosylmethionine-dependent methyltransferase activity"/>
    <property type="evidence" value="ECO:0007669"/>
    <property type="project" value="InterPro"/>
</dbReference>
<keyword evidence="6" id="KW-1185">Reference proteome</keyword>
<dbReference type="PANTHER" id="PTHR44942">
    <property type="entry name" value="METHYLTRANSF_11 DOMAIN-CONTAINING PROTEIN"/>
    <property type="match status" value="1"/>
</dbReference>
<gene>
    <name evidence="5" type="ORF">ACRB68_48970</name>
</gene>
<dbReference type="Proteomes" id="UP000487268">
    <property type="component" value="Unassembled WGS sequence"/>
</dbReference>
<dbReference type="Pfam" id="PF08241">
    <property type="entry name" value="Methyltransf_11"/>
    <property type="match status" value="1"/>
</dbReference>
<keyword evidence="2 5" id="KW-0489">Methyltransferase</keyword>
<organism evidence="5 6">
    <name type="scientific">Actinomadura macrotermitis</name>
    <dbReference type="NCBI Taxonomy" id="2585200"/>
    <lineage>
        <taxon>Bacteria</taxon>
        <taxon>Bacillati</taxon>
        <taxon>Actinomycetota</taxon>
        <taxon>Actinomycetes</taxon>
        <taxon>Streptosporangiales</taxon>
        <taxon>Thermomonosporaceae</taxon>
        <taxon>Actinomadura</taxon>
    </lineage>
</organism>
<evidence type="ECO:0000313" key="6">
    <source>
        <dbReference type="Proteomes" id="UP000487268"/>
    </source>
</evidence>
<sequence>MSREEWQKRGGRFGEGAKVYDRTRPGYPLDSVRWTLGEKPRTVLDLGAGTGILTRVLLEEGHHVTAAEPDEAMREMIGASSAELSVLPSSAEKIALPDGSVDAVLASHAYHWFDPEPAHAEIARVLRPGGLFAALWNLRDESVPWSAELSRILSDEDAGTDPETPAAIMLHGALGALRDGDPDRLSGWLRHPTFGPRFSAIEQGFFPHSETTTAAALLDLITSRSYYLNSSPERREEIEEQVKRLTDTHPDLAGREEFELPYVTVVFKAVRPA</sequence>
<proteinExistence type="inferred from homology"/>
<dbReference type="CDD" id="cd02440">
    <property type="entry name" value="AdoMet_MTases"/>
    <property type="match status" value="1"/>
</dbReference>
<name>A0A7K0C046_9ACTN</name>
<reference evidence="5 6" key="1">
    <citation type="submission" date="2019-10" db="EMBL/GenBank/DDBJ databases">
        <title>Actinomadura rubteroloni sp. nov. and Actinomadura macrotermitis sp. nov., isolated from the gut of fungus growing-termite Macrotermes natalensis.</title>
        <authorList>
            <person name="Benndorf R."/>
            <person name="Martin K."/>
            <person name="Kuefner M."/>
            <person name="De Beer W."/>
            <person name="Kaster A.-K."/>
            <person name="Vollmers J."/>
            <person name="Poulsen M."/>
            <person name="Beemelmanns C."/>
        </authorList>
    </citation>
    <scope>NUCLEOTIDE SEQUENCE [LARGE SCALE GENOMIC DNA]</scope>
    <source>
        <strain evidence="5 6">RB68</strain>
    </source>
</reference>
<dbReference type="SUPFAM" id="SSF53335">
    <property type="entry name" value="S-adenosyl-L-methionine-dependent methyltransferases"/>
    <property type="match status" value="1"/>
</dbReference>
<dbReference type="InterPro" id="IPR013216">
    <property type="entry name" value="Methyltransf_11"/>
</dbReference>